<reference evidence="16 17" key="1">
    <citation type="submission" date="2016-08" db="EMBL/GenBank/DDBJ databases">
        <title>Genomes of anaerobic fungi encode conserved fungal cellulosomes for biomass hydrolysis.</title>
        <authorList>
            <consortium name="DOE Joint Genome Institute"/>
            <person name="Haitjema C.H."/>
            <person name="Gilmore S.P."/>
            <person name="Henske J.K."/>
            <person name="Solomon K.V."/>
            <person name="De Groot R."/>
            <person name="Kuo A."/>
            <person name="Mondo S.J."/>
            <person name="Salamov A.A."/>
            <person name="Labutti K."/>
            <person name="Zhao Z."/>
            <person name="Chiniquy J."/>
            <person name="Barry K."/>
            <person name="Brewer H.M."/>
            <person name="Purvine S.O."/>
            <person name="Wright A.T."/>
            <person name="Boxma B."/>
            <person name="Van Alen T."/>
            <person name="Hackstein J.H."/>
            <person name="Baker S.E."/>
            <person name="Grigoriev I.V."/>
            <person name="O'Malley M.A."/>
        </authorList>
    </citation>
    <scope>NUCLEOTIDE SEQUENCE [LARGE SCALE GENOMIC DNA]</scope>
    <source>
        <strain evidence="17">finn</strain>
    </source>
</reference>
<dbReference type="InterPro" id="IPR013767">
    <property type="entry name" value="PAS_fold"/>
</dbReference>
<dbReference type="InterPro" id="IPR011009">
    <property type="entry name" value="Kinase-like_dom_sf"/>
</dbReference>
<feature type="compositionally biased region" description="Polar residues" evidence="13">
    <location>
        <begin position="1238"/>
        <end position="1261"/>
    </location>
</feature>
<dbReference type="SUPFAM" id="SSF56112">
    <property type="entry name" value="Protein kinase-like (PK-like)"/>
    <property type="match status" value="1"/>
</dbReference>
<evidence type="ECO:0000313" key="16">
    <source>
        <dbReference type="EMBL" id="ORX44509.1"/>
    </source>
</evidence>
<feature type="domain" description="Protein kinase" evidence="14">
    <location>
        <begin position="717"/>
        <end position="1091"/>
    </location>
</feature>
<keyword evidence="2" id="KW-0723">Serine/threonine-protein kinase</keyword>
<feature type="compositionally biased region" description="Low complexity" evidence="13">
    <location>
        <begin position="369"/>
        <end position="389"/>
    </location>
</feature>
<comment type="catalytic activity">
    <reaction evidence="10">
        <text>L-seryl-[protein] + ATP = O-phospho-L-seryl-[protein] + ADP + H(+)</text>
        <dbReference type="Rhea" id="RHEA:17989"/>
        <dbReference type="Rhea" id="RHEA-COMP:9863"/>
        <dbReference type="Rhea" id="RHEA-COMP:11604"/>
        <dbReference type="ChEBI" id="CHEBI:15378"/>
        <dbReference type="ChEBI" id="CHEBI:29999"/>
        <dbReference type="ChEBI" id="CHEBI:30616"/>
        <dbReference type="ChEBI" id="CHEBI:83421"/>
        <dbReference type="ChEBI" id="CHEBI:456216"/>
        <dbReference type="EC" id="2.7.11.1"/>
    </reaction>
    <physiologicalReaction direction="left-to-right" evidence="10">
        <dbReference type="Rhea" id="RHEA:17990"/>
    </physiologicalReaction>
</comment>
<feature type="compositionally biased region" description="Basic and acidic residues" evidence="13">
    <location>
        <begin position="776"/>
        <end position="786"/>
    </location>
</feature>
<dbReference type="InterPro" id="IPR000014">
    <property type="entry name" value="PAS"/>
</dbReference>
<dbReference type="PROSITE" id="PS50112">
    <property type="entry name" value="PAS"/>
    <property type="match status" value="1"/>
</dbReference>
<comment type="caution">
    <text evidence="16">The sequence shown here is derived from an EMBL/GenBank/DDBJ whole genome shotgun (WGS) entry which is preliminary data.</text>
</comment>
<dbReference type="PROSITE" id="PS00107">
    <property type="entry name" value="PROTEIN_KINASE_ATP"/>
    <property type="match status" value="1"/>
</dbReference>
<dbReference type="EC" id="2.7.11.1" evidence="1"/>
<feature type="region of interest" description="Disordered" evidence="13">
    <location>
        <begin position="369"/>
        <end position="390"/>
    </location>
</feature>
<feature type="region of interest" description="Disordered" evidence="13">
    <location>
        <begin position="1237"/>
        <end position="1287"/>
    </location>
</feature>
<dbReference type="InterPro" id="IPR035965">
    <property type="entry name" value="PAS-like_dom_sf"/>
</dbReference>
<keyword evidence="12" id="KW-0175">Coiled coil</keyword>
<gene>
    <name evidence="16" type="ORF">BCR36DRAFT_359626</name>
</gene>
<feature type="compositionally biased region" description="Low complexity" evidence="13">
    <location>
        <begin position="476"/>
        <end position="489"/>
    </location>
</feature>
<evidence type="ECO:0000256" key="6">
    <source>
        <dbReference type="ARBA" id="ARBA00022840"/>
    </source>
</evidence>
<evidence type="ECO:0000256" key="1">
    <source>
        <dbReference type="ARBA" id="ARBA00012513"/>
    </source>
</evidence>
<dbReference type="STRING" id="1754191.A0A1Y1V0B8"/>
<dbReference type="Gene3D" id="3.30.450.20">
    <property type="entry name" value="PAS domain"/>
    <property type="match status" value="1"/>
</dbReference>
<comment type="catalytic activity">
    <reaction evidence="9">
        <text>L-threonyl-[protein] + ATP = O-phospho-L-threonyl-[protein] + ADP + H(+)</text>
        <dbReference type="Rhea" id="RHEA:46608"/>
        <dbReference type="Rhea" id="RHEA-COMP:11060"/>
        <dbReference type="Rhea" id="RHEA-COMP:11605"/>
        <dbReference type="ChEBI" id="CHEBI:15378"/>
        <dbReference type="ChEBI" id="CHEBI:30013"/>
        <dbReference type="ChEBI" id="CHEBI:30616"/>
        <dbReference type="ChEBI" id="CHEBI:61977"/>
        <dbReference type="ChEBI" id="CHEBI:456216"/>
        <dbReference type="EC" id="2.7.11.1"/>
    </reaction>
    <physiologicalReaction direction="left-to-right" evidence="9">
        <dbReference type="Rhea" id="RHEA:46609"/>
    </physiologicalReaction>
</comment>
<evidence type="ECO:0000313" key="17">
    <source>
        <dbReference type="Proteomes" id="UP000193719"/>
    </source>
</evidence>
<dbReference type="Pfam" id="PF00989">
    <property type="entry name" value="PAS"/>
    <property type="match status" value="1"/>
</dbReference>
<dbReference type="InterPro" id="IPR017441">
    <property type="entry name" value="Protein_kinase_ATP_BS"/>
</dbReference>
<feature type="region of interest" description="Disordered" evidence="13">
    <location>
        <begin position="464"/>
        <end position="508"/>
    </location>
</feature>
<evidence type="ECO:0000256" key="8">
    <source>
        <dbReference type="ARBA" id="ARBA00037982"/>
    </source>
</evidence>
<dbReference type="GO" id="GO:0005737">
    <property type="term" value="C:cytoplasm"/>
    <property type="evidence" value="ECO:0007669"/>
    <property type="project" value="TreeGrafter"/>
</dbReference>
<accession>A0A1Y1V0B8</accession>
<dbReference type="OrthoDB" id="4062651at2759"/>
<evidence type="ECO:0000256" key="13">
    <source>
        <dbReference type="SAM" id="MobiDB-lite"/>
    </source>
</evidence>
<evidence type="ECO:0000256" key="11">
    <source>
        <dbReference type="PROSITE-ProRule" id="PRU10141"/>
    </source>
</evidence>
<evidence type="ECO:0000256" key="3">
    <source>
        <dbReference type="ARBA" id="ARBA00022679"/>
    </source>
</evidence>
<feature type="compositionally biased region" description="Low complexity" evidence="13">
    <location>
        <begin position="1262"/>
        <end position="1287"/>
    </location>
</feature>
<dbReference type="Gene3D" id="3.30.200.20">
    <property type="entry name" value="Phosphorylase Kinase, domain 1"/>
    <property type="match status" value="1"/>
</dbReference>
<evidence type="ECO:0000256" key="2">
    <source>
        <dbReference type="ARBA" id="ARBA00022527"/>
    </source>
</evidence>
<dbReference type="GO" id="GO:0004672">
    <property type="term" value="F:protein kinase activity"/>
    <property type="evidence" value="ECO:0007669"/>
    <property type="project" value="InterPro"/>
</dbReference>
<dbReference type="PANTHER" id="PTHR11042">
    <property type="entry name" value="EUKARYOTIC TRANSLATION INITIATION FACTOR 2-ALPHA KINASE EIF2-ALPHA KINASE -RELATED"/>
    <property type="match status" value="1"/>
</dbReference>
<dbReference type="InterPro" id="IPR000719">
    <property type="entry name" value="Prot_kinase_dom"/>
</dbReference>
<keyword evidence="3" id="KW-0808">Transferase</keyword>
<dbReference type="Pfam" id="PF00069">
    <property type="entry name" value="Pkinase"/>
    <property type="match status" value="2"/>
</dbReference>
<feature type="domain" description="PAS" evidence="15">
    <location>
        <begin position="18"/>
        <end position="70"/>
    </location>
</feature>
<dbReference type="Proteomes" id="UP000193719">
    <property type="component" value="Unassembled WGS sequence"/>
</dbReference>
<feature type="region of interest" description="Disordered" evidence="13">
    <location>
        <begin position="425"/>
        <end position="444"/>
    </location>
</feature>
<dbReference type="Gene3D" id="1.10.510.10">
    <property type="entry name" value="Transferase(Phosphotransferase) domain 1"/>
    <property type="match status" value="1"/>
</dbReference>
<proteinExistence type="inferred from homology"/>
<dbReference type="InterPro" id="IPR008271">
    <property type="entry name" value="Ser/Thr_kinase_AS"/>
</dbReference>
<dbReference type="CDD" id="cd00130">
    <property type="entry name" value="PAS"/>
    <property type="match status" value="1"/>
</dbReference>
<evidence type="ECO:0000259" key="15">
    <source>
        <dbReference type="PROSITE" id="PS50112"/>
    </source>
</evidence>
<dbReference type="NCBIfam" id="TIGR00229">
    <property type="entry name" value="sensory_box"/>
    <property type="match status" value="1"/>
</dbReference>
<organism evidence="16 17">
    <name type="scientific">Piromyces finnis</name>
    <dbReference type="NCBI Taxonomy" id="1754191"/>
    <lineage>
        <taxon>Eukaryota</taxon>
        <taxon>Fungi</taxon>
        <taxon>Fungi incertae sedis</taxon>
        <taxon>Chytridiomycota</taxon>
        <taxon>Chytridiomycota incertae sedis</taxon>
        <taxon>Neocallimastigomycetes</taxon>
        <taxon>Neocallimastigales</taxon>
        <taxon>Neocallimastigaceae</taxon>
        <taxon>Piromyces</taxon>
    </lineage>
</organism>
<feature type="compositionally biased region" description="Polar residues" evidence="13">
    <location>
        <begin position="425"/>
        <end position="441"/>
    </location>
</feature>
<name>A0A1Y1V0B8_9FUNG</name>
<dbReference type="SMART" id="SM00220">
    <property type="entry name" value="S_TKc"/>
    <property type="match status" value="1"/>
</dbReference>
<protein>
    <recommendedName>
        <fullName evidence="1">non-specific serine/threonine protein kinase</fullName>
        <ecNumber evidence="1">2.7.11.1</ecNumber>
    </recommendedName>
</protein>
<evidence type="ECO:0000256" key="4">
    <source>
        <dbReference type="ARBA" id="ARBA00022741"/>
    </source>
</evidence>
<feature type="compositionally biased region" description="Low complexity" evidence="13">
    <location>
        <begin position="1467"/>
        <end position="1505"/>
    </location>
</feature>
<dbReference type="SMART" id="SM00091">
    <property type="entry name" value="PAS"/>
    <property type="match status" value="1"/>
</dbReference>
<dbReference type="PROSITE" id="PS50011">
    <property type="entry name" value="PROTEIN_KINASE_DOM"/>
    <property type="match status" value="1"/>
</dbReference>
<reference evidence="16 17" key="2">
    <citation type="submission" date="2016-08" db="EMBL/GenBank/DDBJ databases">
        <title>Pervasive Adenine N6-methylation of Active Genes in Fungi.</title>
        <authorList>
            <consortium name="DOE Joint Genome Institute"/>
            <person name="Mondo S.J."/>
            <person name="Dannebaum R.O."/>
            <person name="Kuo R.C."/>
            <person name="Labutti K."/>
            <person name="Haridas S."/>
            <person name="Kuo A."/>
            <person name="Salamov A."/>
            <person name="Ahrendt S.R."/>
            <person name="Lipzen A."/>
            <person name="Sullivan W."/>
            <person name="Andreopoulos W.B."/>
            <person name="Clum A."/>
            <person name="Lindquist E."/>
            <person name="Daum C."/>
            <person name="Ramamoorthy G.K."/>
            <person name="Gryganskyi A."/>
            <person name="Culley D."/>
            <person name="Magnuson J.K."/>
            <person name="James T.Y."/>
            <person name="O'Malley M.A."/>
            <person name="Stajich J.E."/>
            <person name="Spatafora J.W."/>
            <person name="Visel A."/>
            <person name="Grigoriev I.V."/>
        </authorList>
    </citation>
    <scope>NUCLEOTIDE SEQUENCE [LARGE SCALE GENOMIC DNA]</scope>
    <source>
        <strain evidence="17">finn</strain>
    </source>
</reference>
<sequence length="1592" mass="182041">MQVQRIETPNLSIKNYWYLNNAKTILESLTDPMLILDEYGTILEVNSYAEELFEYSREELIGNINISKLIPYLNLDNEELRSNHYEKSIITSGLRKLSHSNNDTKINKIDIDISIACLIDKDDRSTSTNNVDNTAYYIVSVRDITRQLTEIEWTKSRYYTEFKEIKCIGKGGFGSVYLAKNKLDEQVYAIKKIPLQCHPQDYIECMNMMNSDEERYNKDEYGCSSANCSKYQLYDQEEDDYHENKDEKIVEQMKTSLTLDDLRVIREVKNFAKFKSHPNVVRYYASWVEPVLLNDDLQKVTDSKVNSAQPSQENIISPFDHVHPNTPIASANEPGMPNENYSIYDSIENNPNDSSSNVIYSKTNKNYLNQNQNQSHNNYTTSNSSNTNNCFEKEDEDFDIFGNGPSDLRMITSLPKSFIEDSNNNCSPLQQLSTQSSYNQNSKEREILNSTPSSFEVYSSFDANQSTNSSISHPKNINSENKSISSHSIPLCSGEKPSSDSKSKNGNLDNINHYNINVRNFYKNCDNQHSFLNDTIEGQSYNSTHDSHCYNNIMDSLSRNDQSGSHYTSESYYEHHPSDSSSTLSDDDESSLTLMELPVINTSNEEINMLSSSQTNLNNYSEIELTTTNTTDDSIAGQNSDSQTFDNYGLDDKEEIVTQFSEKNDDIFLTEHEEESCSSRENDKLPIVTRDTFESFENCPTYNCVGITIPNKNENKFHQSDNETCNSYNSTYSNNSIKTMLLDNQFSIEDHKEQMLKTQNTINEEEYFSNTSQNNVKDDEHHHEEYNNNSNNIEFNNTNSNGNYDDEFSTGSSVSTIVDDCDLAKNTIYQIPANTMLYIQMEYSSPNNLRKWIRERNAKIWKHAPFLNNEEDVHVKHSKHWFLDYINRKKNLTILSQITTGLEHIHKSGFIHRDIKPANIFMNDDRVMIGDFGLAKRYVKGNSDCDINDLAIADKADNEDHVHHLKMLMKEEITNDNNNCSMKTMKSGGESDLTLGVGTLLYASPEQLSRKPYSFATDIYSLSVIMLELFFPFCTSFDRMAHLVNLRKGEIPDFLKKRWPEECNLLLSMANVDPYQRPTATEILQTLNQLLTNQPARISSINSLYLPKRYNLYNPVFHSTSSATTIREIDSQSEESFVTSNYIEDQTINNIGLTGSPEMDEGVISDFRSIHNGNEKNNERIKEGEEEKNREDENEKIDLLINKLHQLQLINNYQESSLNDVINPVLEILSKKRDKMNLRSNPQEYNGKELNSFSDGNTNQVKNSSKSLDNSLSFSSSGDKTSSSEVVTVSDEHKLQFLINGVEASIDHEEDFDDITPQPSKIRSTSSSIVNDGRIKNQSQQSLSYIENKGYKLGTSMNDPLLSPPLTNHRENSNNHLSATNYVLFMPDKNPSYKAHSHANLNSYNNLGRRRNSYSPTHSNEYYLNKLKGIDHDSYYLTSPPSTSQHEGLIYQHEQLLSGQKFIKINNNRRSSLPNPNRLSYNQDYSSSSSSSENKPSSSSLSSVHRSNKVYNTVNNNSISEEEVYNTYHSNSYFDDGSACQCEKCNEHESLVLGLLAENATLAKRIKELERRINNNNNCISPFGYHRNGKLK</sequence>
<dbReference type="SUPFAM" id="SSF55785">
    <property type="entry name" value="PYP-like sensor domain (PAS domain)"/>
    <property type="match status" value="1"/>
</dbReference>
<evidence type="ECO:0000256" key="9">
    <source>
        <dbReference type="ARBA" id="ARBA00048659"/>
    </source>
</evidence>
<dbReference type="PROSITE" id="PS00108">
    <property type="entry name" value="PROTEIN_KINASE_ST"/>
    <property type="match status" value="1"/>
</dbReference>
<keyword evidence="4 11" id="KW-0547">Nucleotide-binding</keyword>
<evidence type="ECO:0000259" key="14">
    <source>
        <dbReference type="PROSITE" id="PS50011"/>
    </source>
</evidence>
<evidence type="ECO:0000256" key="12">
    <source>
        <dbReference type="SAM" id="Coils"/>
    </source>
</evidence>
<dbReference type="GO" id="GO:0005634">
    <property type="term" value="C:nucleus"/>
    <property type="evidence" value="ECO:0007669"/>
    <property type="project" value="TreeGrafter"/>
</dbReference>
<feature type="compositionally biased region" description="Low complexity" evidence="13">
    <location>
        <begin position="787"/>
        <end position="803"/>
    </location>
</feature>
<dbReference type="GO" id="GO:0005524">
    <property type="term" value="F:ATP binding"/>
    <property type="evidence" value="ECO:0007669"/>
    <property type="project" value="UniProtKB-UniRule"/>
</dbReference>
<feature type="coiled-coil region" evidence="12">
    <location>
        <begin position="1552"/>
        <end position="1579"/>
    </location>
</feature>
<feature type="region of interest" description="Disordered" evidence="13">
    <location>
        <begin position="560"/>
        <end position="590"/>
    </location>
</feature>
<feature type="region of interest" description="Disordered" evidence="13">
    <location>
        <begin position="1467"/>
        <end position="1508"/>
    </location>
</feature>
<feature type="binding site" evidence="11">
    <location>
        <position position="192"/>
    </location>
    <ligand>
        <name>ATP</name>
        <dbReference type="ChEBI" id="CHEBI:30616"/>
    </ligand>
</feature>
<dbReference type="PANTHER" id="PTHR11042:SF160">
    <property type="entry name" value="EUKARYOTIC TRANSLATION INITIATION FACTOR 2-ALPHA KINASE 1"/>
    <property type="match status" value="1"/>
</dbReference>
<feature type="region of interest" description="Disordered" evidence="13">
    <location>
        <begin position="1169"/>
        <end position="1193"/>
    </location>
</feature>
<keyword evidence="5 16" id="KW-0418">Kinase</keyword>
<comment type="similarity">
    <text evidence="8">Belongs to the protein kinase superfamily. Ser/Thr protein kinase family. GCN2 subfamily.</text>
</comment>
<evidence type="ECO:0000256" key="7">
    <source>
        <dbReference type="ARBA" id="ARBA00023193"/>
    </source>
</evidence>
<dbReference type="EMBL" id="MCFH01000045">
    <property type="protein sequence ID" value="ORX44509.1"/>
    <property type="molecule type" value="Genomic_DNA"/>
</dbReference>
<dbReference type="GO" id="GO:0006355">
    <property type="term" value="P:regulation of DNA-templated transcription"/>
    <property type="evidence" value="ECO:0007669"/>
    <property type="project" value="InterPro"/>
</dbReference>
<evidence type="ECO:0000256" key="10">
    <source>
        <dbReference type="ARBA" id="ARBA00048977"/>
    </source>
</evidence>
<evidence type="ECO:0000256" key="5">
    <source>
        <dbReference type="ARBA" id="ARBA00022777"/>
    </source>
</evidence>
<keyword evidence="7" id="KW-0652">Protein synthesis inhibitor</keyword>
<feature type="region of interest" description="Disordered" evidence="13">
    <location>
        <begin position="773"/>
        <end position="809"/>
    </location>
</feature>
<dbReference type="InterPro" id="IPR050339">
    <property type="entry name" value="CC_SR_Kinase"/>
</dbReference>
<feature type="compositionally biased region" description="Polar residues" evidence="13">
    <location>
        <begin position="560"/>
        <end position="571"/>
    </location>
</feature>
<feature type="compositionally biased region" description="Polar residues" evidence="13">
    <location>
        <begin position="464"/>
        <end position="475"/>
    </location>
</feature>
<keyword evidence="17" id="KW-1185">Reference proteome</keyword>
<feature type="compositionally biased region" description="Basic and acidic residues" evidence="13">
    <location>
        <begin position="1173"/>
        <end position="1193"/>
    </location>
</feature>
<keyword evidence="6 11" id="KW-0067">ATP-binding</keyword>